<evidence type="ECO:0000256" key="2">
    <source>
        <dbReference type="SAM" id="MobiDB-lite"/>
    </source>
</evidence>
<accession>A0ABV6LSV7</accession>
<feature type="region of interest" description="Disordered" evidence="2">
    <location>
        <begin position="266"/>
        <end position="297"/>
    </location>
</feature>
<dbReference type="Proteomes" id="UP001589836">
    <property type="component" value="Unassembled WGS sequence"/>
</dbReference>
<dbReference type="PANTHER" id="PTHR22916">
    <property type="entry name" value="GLYCOSYLTRANSFERASE"/>
    <property type="match status" value="1"/>
</dbReference>
<dbReference type="SUPFAM" id="SSF53448">
    <property type="entry name" value="Nucleotide-diphospho-sugar transferases"/>
    <property type="match status" value="1"/>
</dbReference>
<evidence type="ECO:0000313" key="4">
    <source>
        <dbReference type="EMBL" id="MFC0525344.1"/>
    </source>
</evidence>
<reference evidence="4 5" key="1">
    <citation type="submission" date="2024-09" db="EMBL/GenBank/DDBJ databases">
        <authorList>
            <person name="Sun Q."/>
            <person name="Mori K."/>
        </authorList>
    </citation>
    <scope>NUCLEOTIDE SEQUENCE [LARGE SCALE GENOMIC DNA]</scope>
    <source>
        <strain evidence="4 5">NCAIM B.02529</strain>
    </source>
</reference>
<feature type="compositionally biased region" description="Basic residues" evidence="2">
    <location>
        <begin position="279"/>
        <end position="297"/>
    </location>
</feature>
<protein>
    <submittedName>
        <fullName evidence="4">Glycosyltransferase family 2 protein</fullName>
    </submittedName>
</protein>
<dbReference type="InterPro" id="IPR029044">
    <property type="entry name" value="Nucleotide-diphossugar_trans"/>
</dbReference>
<evidence type="ECO:0000313" key="5">
    <source>
        <dbReference type="Proteomes" id="UP001589836"/>
    </source>
</evidence>
<feature type="compositionally biased region" description="Polar residues" evidence="2">
    <location>
        <begin position="266"/>
        <end position="278"/>
    </location>
</feature>
<dbReference type="EMBL" id="JBHLTP010000013">
    <property type="protein sequence ID" value="MFC0525344.1"/>
    <property type="molecule type" value="Genomic_DNA"/>
</dbReference>
<name>A0ABV6LSV7_9BACI</name>
<sequence length="297" mass="34658">MNRCPAHSFCFLSTYAVTNDKEKGGAAMEKVSIIIPFYNCPYIGTAIESALNQTYANCEVIVVDDGSEVEYSRLVTPYLPRIKYIRKKNGGTATALNEGIRHMTGDYFAWLSSDDLFLPNKTQLQLEFMKTYHYAFSFSSFQYMNDRGEVTTAPIPMPTAMTELSLLKMMREYCPINGCTVMMRRDVFDRIGWFDESLRYTQDYEMWTRVLMIFSAGYVQKSLVYYRMHENMGTVKYKDAIHGEVNEIHRRHSAWIQEKINRLTTQEASRIHSSQPTHTPRKKLQIKRSYPIKRKRK</sequence>
<proteinExistence type="inferred from homology"/>
<comment type="caution">
    <text evidence="4">The sequence shown here is derived from an EMBL/GenBank/DDBJ whole genome shotgun (WGS) entry which is preliminary data.</text>
</comment>
<dbReference type="PANTHER" id="PTHR22916:SF65">
    <property type="entry name" value="SLR1065 PROTEIN"/>
    <property type="match status" value="1"/>
</dbReference>
<dbReference type="Pfam" id="PF00535">
    <property type="entry name" value="Glycos_transf_2"/>
    <property type="match status" value="1"/>
</dbReference>
<evidence type="ECO:0000256" key="1">
    <source>
        <dbReference type="ARBA" id="ARBA00006739"/>
    </source>
</evidence>
<gene>
    <name evidence="4" type="ORF">ACFFGV_17310</name>
</gene>
<dbReference type="Gene3D" id="3.90.550.10">
    <property type="entry name" value="Spore Coat Polysaccharide Biosynthesis Protein SpsA, Chain A"/>
    <property type="match status" value="1"/>
</dbReference>
<dbReference type="InterPro" id="IPR001173">
    <property type="entry name" value="Glyco_trans_2-like"/>
</dbReference>
<organism evidence="4 5">
    <name type="scientific">Pontibacillus salicampi</name>
    <dbReference type="NCBI Taxonomy" id="1449801"/>
    <lineage>
        <taxon>Bacteria</taxon>
        <taxon>Bacillati</taxon>
        <taxon>Bacillota</taxon>
        <taxon>Bacilli</taxon>
        <taxon>Bacillales</taxon>
        <taxon>Bacillaceae</taxon>
        <taxon>Pontibacillus</taxon>
    </lineage>
</organism>
<feature type="domain" description="Glycosyltransferase 2-like" evidence="3">
    <location>
        <begin position="32"/>
        <end position="191"/>
    </location>
</feature>
<comment type="similarity">
    <text evidence="1">Belongs to the glycosyltransferase 2 family.</text>
</comment>
<keyword evidence="5" id="KW-1185">Reference proteome</keyword>
<evidence type="ECO:0000259" key="3">
    <source>
        <dbReference type="Pfam" id="PF00535"/>
    </source>
</evidence>